<dbReference type="EMBL" id="MCGO01000037">
    <property type="protein sequence ID" value="ORY39935.1"/>
    <property type="molecule type" value="Genomic_DNA"/>
</dbReference>
<dbReference type="SMART" id="SM00220">
    <property type="entry name" value="S_TKc"/>
    <property type="match status" value="1"/>
</dbReference>
<sequence length="428" mass="47826">MSRKWDGIKVRTPSYDSICLSVDFTSPSPAFYFFNQTPLQPRPLIPTSSKHSMTTTTATMLESVERFASLQDKVLVLSAQNESMSKEALRLSNSCATQKLLLEELEVEFTSFKAGFFHYQKQKDEEVDCLREQLFGRDVSKATLIPEFSWGYFQKTEVNDERVFLTSPSQIQPLSLCGGTLKAGESEEDGCPQIAVFHYQSLSDDKYFIENIGESTVILGDSDGRFNIAYAERKEVIDGTLISFGMTGTHAYVFCAVRHSKTLPQKSINDFVHFDANEPNLGTGSVGTVSKAKFMASGEIVAVKRVDRRGAHFHYDWDAEVDVMRVLGTHPRLVDLKYVLDEGPYTFLVLEFVDGGDLGAYLNRRGCLDAAELKHLAQQLAEGIEFMHSRGVTHRDLKPGNILCMTNPSTGLTDFKISDLESQVLVGR</sequence>
<keyword evidence="8" id="KW-1185">Reference proteome</keyword>
<dbReference type="Proteomes" id="UP000193642">
    <property type="component" value="Unassembled WGS sequence"/>
</dbReference>
<dbReference type="GO" id="GO:0005524">
    <property type="term" value="F:ATP binding"/>
    <property type="evidence" value="ECO:0007669"/>
    <property type="project" value="UniProtKB-KW"/>
</dbReference>
<accession>A0A1Y2C0U7</accession>
<dbReference type="SUPFAM" id="SSF56112">
    <property type="entry name" value="Protein kinase-like (PK-like)"/>
    <property type="match status" value="1"/>
</dbReference>
<dbReference type="GO" id="GO:0010506">
    <property type="term" value="P:regulation of autophagy"/>
    <property type="evidence" value="ECO:0007669"/>
    <property type="project" value="InterPro"/>
</dbReference>
<proteinExistence type="predicted"/>
<dbReference type="GO" id="GO:0005776">
    <property type="term" value="C:autophagosome"/>
    <property type="evidence" value="ECO:0007669"/>
    <property type="project" value="TreeGrafter"/>
</dbReference>
<evidence type="ECO:0000256" key="3">
    <source>
        <dbReference type="ARBA" id="ARBA00022741"/>
    </source>
</evidence>
<dbReference type="PANTHER" id="PTHR24348:SF22">
    <property type="entry name" value="NON-SPECIFIC SERINE_THREONINE PROTEIN KINASE"/>
    <property type="match status" value="1"/>
</dbReference>
<evidence type="ECO:0000259" key="6">
    <source>
        <dbReference type="PROSITE" id="PS50011"/>
    </source>
</evidence>
<dbReference type="GO" id="GO:0000045">
    <property type="term" value="P:autophagosome assembly"/>
    <property type="evidence" value="ECO:0007669"/>
    <property type="project" value="TreeGrafter"/>
</dbReference>
<dbReference type="OrthoDB" id="541276at2759"/>
<evidence type="ECO:0000256" key="1">
    <source>
        <dbReference type="ARBA" id="ARBA00012513"/>
    </source>
</evidence>
<evidence type="ECO:0000313" key="7">
    <source>
        <dbReference type="EMBL" id="ORY39935.1"/>
    </source>
</evidence>
<dbReference type="PROSITE" id="PS50011">
    <property type="entry name" value="PROTEIN_KINASE_DOM"/>
    <property type="match status" value="1"/>
</dbReference>
<dbReference type="InterPro" id="IPR011009">
    <property type="entry name" value="Kinase-like_dom_sf"/>
</dbReference>
<dbReference type="InterPro" id="IPR008271">
    <property type="entry name" value="Ser/Thr_kinase_AS"/>
</dbReference>
<protein>
    <recommendedName>
        <fullName evidence="1">non-specific serine/threonine protein kinase</fullName>
        <ecNumber evidence="1">2.7.11.1</ecNumber>
    </recommendedName>
</protein>
<dbReference type="AlphaFoldDB" id="A0A1Y2C0U7"/>
<dbReference type="PANTHER" id="PTHR24348">
    <property type="entry name" value="SERINE/THREONINE-PROTEIN KINASE UNC-51-RELATED"/>
    <property type="match status" value="1"/>
</dbReference>
<keyword evidence="2" id="KW-0808">Transferase</keyword>
<reference evidence="7 8" key="1">
    <citation type="submission" date="2016-07" db="EMBL/GenBank/DDBJ databases">
        <title>Pervasive Adenine N6-methylation of Active Genes in Fungi.</title>
        <authorList>
            <consortium name="DOE Joint Genome Institute"/>
            <person name="Mondo S.J."/>
            <person name="Dannebaum R.O."/>
            <person name="Kuo R.C."/>
            <person name="Labutti K."/>
            <person name="Haridas S."/>
            <person name="Kuo A."/>
            <person name="Salamov A."/>
            <person name="Ahrendt S.R."/>
            <person name="Lipzen A."/>
            <person name="Sullivan W."/>
            <person name="Andreopoulos W.B."/>
            <person name="Clum A."/>
            <person name="Lindquist E."/>
            <person name="Daum C."/>
            <person name="Ramamoorthy G.K."/>
            <person name="Gryganskyi A."/>
            <person name="Culley D."/>
            <person name="Magnuson J.K."/>
            <person name="James T.Y."/>
            <person name="O'Malley M.A."/>
            <person name="Stajich J.E."/>
            <person name="Spatafora J.W."/>
            <person name="Visel A."/>
            <person name="Grigoriev I.V."/>
        </authorList>
    </citation>
    <scope>NUCLEOTIDE SEQUENCE [LARGE SCALE GENOMIC DNA]</scope>
    <source>
        <strain evidence="7 8">JEL800</strain>
    </source>
</reference>
<dbReference type="InterPro" id="IPR000719">
    <property type="entry name" value="Prot_kinase_dom"/>
</dbReference>
<evidence type="ECO:0000313" key="8">
    <source>
        <dbReference type="Proteomes" id="UP000193642"/>
    </source>
</evidence>
<dbReference type="EC" id="2.7.11.1" evidence="1"/>
<evidence type="ECO:0000256" key="5">
    <source>
        <dbReference type="ARBA" id="ARBA00022840"/>
    </source>
</evidence>
<organism evidence="7 8">
    <name type="scientific">Rhizoclosmatium globosum</name>
    <dbReference type="NCBI Taxonomy" id="329046"/>
    <lineage>
        <taxon>Eukaryota</taxon>
        <taxon>Fungi</taxon>
        <taxon>Fungi incertae sedis</taxon>
        <taxon>Chytridiomycota</taxon>
        <taxon>Chytridiomycota incertae sedis</taxon>
        <taxon>Chytridiomycetes</taxon>
        <taxon>Chytridiales</taxon>
        <taxon>Chytriomycetaceae</taxon>
        <taxon>Rhizoclosmatium</taxon>
    </lineage>
</organism>
<feature type="domain" description="Protein kinase" evidence="6">
    <location>
        <begin position="275"/>
        <end position="428"/>
    </location>
</feature>
<name>A0A1Y2C0U7_9FUNG</name>
<dbReference type="GO" id="GO:0005829">
    <property type="term" value="C:cytosol"/>
    <property type="evidence" value="ECO:0007669"/>
    <property type="project" value="TreeGrafter"/>
</dbReference>
<keyword evidence="4 7" id="KW-0418">Kinase</keyword>
<dbReference type="PROSITE" id="PS00108">
    <property type="entry name" value="PROTEIN_KINASE_ST"/>
    <property type="match status" value="1"/>
</dbReference>
<keyword evidence="5" id="KW-0067">ATP-binding</keyword>
<dbReference type="GO" id="GO:0004674">
    <property type="term" value="F:protein serine/threonine kinase activity"/>
    <property type="evidence" value="ECO:0007669"/>
    <property type="project" value="UniProtKB-EC"/>
</dbReference>
<comment type="caution">
    <text evidence="7">The sequence shown here is derived from an EMBL/GenBank/DDBJ whole genome shotgun (WGS) entry which is preliminary data.</text>
</comment>
<gene>
    <name evidence="7" type="ORF">BCR33DRAFT_787897</name>
</gene>
<dbReference type="GO" id="GO:0000407">
    <property type="term" value="C:phagophore assembly site"/>
    <property type="evidence" value="ECO:0007669"/>
    <property type="project" value="TreeGrafter"/>
</dbReference>
<dbReference type="GO" id="GO:0016020">
    <property type="term" value="C:membrane"/>
    <property type="evidence" value="ECO:0007669"/>
    <property type="project" value="TreeGrafter"/>
</dbReference>
<evidence type="ECO:0000256" key="4">
    <source>
        <dbReference type="ARBA" id="ARBA00022777"/>
    </source>
</evidence>
<dbReference type="Gene3D" id="1.10.510.10">
    <property type="entry name" value="Transferase(Phosphotransferase) domain 1"/>
    <property type="match status" value="1"/>
</dbReference>
<dbReference type="InterPro" id="IPR045269">
    <property type="entry name" value="Atg1-like"/>
</dbReference>
<evidence type="ECO:0000256" key="2">
    <source>
        <dbReference type="ARBA" id="ARBA00022679"/>
    </source>
</evidence>
<dbReference type="STRING" id="329046.A0A1Y2C0U7"/>
<keyword evidence="3" id="KW-0547">Nucleotide-binding</keyword>
<dbReference type="Pfam" id="PF00069">
    <property type="entry name" value="Pkinase"/>
    <property type="match status" value="1"/>
</dbReference>
<dbReference type="CDD" id="cd00180">
    <property type="entry name" value="PKc"/>
    <property type="match status" value="1"/>
</dbReference>